<dbReference type="Proteomes" id="UP001235269">
    <property type="component" value="Unassembled WGS sequence"/>
</dbReference>
<evidence type="ECO:0000259" key="1">
    <source>
        <dbReference type="Pfam" id="PF09994"/>
    </source>
</evidence>
<feature type="domain" description="T6SS Phospholipase effector Tle1-like catalytic" evidence="1">
    <location>
        <begin position="3"/>
        <end position="298"/>
    </location>
</feature>
<comment type="caution">
    <text evidence="2">The sequence shown here is derived from an EMBL/GenBank/DDBJ whole genome shotgun (WGS) entry which is preliminary data.</text>
</comment>
<dbReference type="RefSeq" id="WP_307156761.1">
    <property type="nucleotide sequence ID" value="NZ_JAUSWH010000002.1"/>
</dbReference>
<accession>A0ABU0IAM8</accession>
<dbReference type="EMBL" id="JAUSWH010000002">
    <property type="protein sequence ID" value="MDQ0454550.1"/>
    <property type="molecule type" value="Genomic_DNA"/>
</dbReference>
<name>A0ABU0IAM8_9HYPH</name>
<dbReference type="PANTHER" id="PTHR33840">
    <property type="match status" value="1"/>
</dbReference>
<dbReference type="Pfam" id="PF09994">
    <property type="entry name" value="T6SS_Tle1-like_cat"/>
    <property type="match status" value="1"/>
</dbReference>
<evidence type="ECO:0000313" key="2">
    <source>
        <dbReference type="EMBL" id="MDQ0454550.1"/>
    </source>
</evidence>
<proteinExistence type="predicted"/>
<dbReference type="PANTHER" id="PTHR33840:SF1">
    <property type="entry name" value="TLE1 PHOSPHOLIPASE DOMAIN-CONTAINING PROTEIN"/>
    <property type="match status" value="1"/>
</dbReference>
<keyword evidence="3" id="KW-1185">Reference proteome</keyword>
<protein>
    <submittedName>
        <fullName evidence="2">Uncharacterized protein (DUF2235 family)</fullName>
    </submittedName>
</protein>
<reference evidence="2 3" key="1">
    <citation type="submission" date="2023-07" db="EMBL/GenBank/DDBJ databases">
        <title>Genomic Encyclopedia of Type Strains, Phase IV (KMG-IV): sequencing the most valuable type-strain genomes for metagenomic binning, comparative biology and taxonomic classification.</title>
        <authorList>
            <person name="Goeker M."/>
        </authorList>
    </citation>
    <scope>NUCLEOTIDE SEQUENCE [LARGE SCALE GENOMIC DNA]</scope>
    <source>
        <strain evidence="2 3">DSM 100301</strain>
    </source>
</reference>
<gene>
    <name evidence="2" type="ORF">QO005_000877</name>
</gene>
<dbReference type="InterPro" id="IPR018712">
    <property type="entry name" value="Tle1-like_cat"/>
</dbReference>
<evidence type="ECO:0000313" key="3">
    <source>
        <dbReference type="Proteomes" id="UP001235269"/>
    </source>
</evidence>
<organism evidence="2 3">
    <name type="scientific">Rhizobium paknamense</name>
    <dbReference type="NCBI Taxonomy" id="1206817"/>
    <lineage>
        <taxon>Bacteria</taxon>
        <taxon>Pseudomonadati</taxon>
        <taxon>Pseudomonadota</taxon>
        <taxon>Alphaproteobacteria</taxon>
        <taxon>Hyphomicrobiales</taxon>
        <taxon>Rhizobiaceae</taxon>
        <taxon>Rhizobium/Agrobacterium group</taxon>
        <taxon>Rhizobium</taxon>
    </lineage>
</organism>
<sequence>MGRNIVILFDGTSNEISADRTNIVRLLGCLKRGEQQLVYYEPGVGTFGADDNWFRGIRKLTETWGLATGWGLDHNVKQAYRFLVENYRAAPRNDKGEKMGEDDRIYILGFSRGAYTARVLAGFIHSLGIIAPNFINLVEFAYRTYKTIPPEQRDGRTAETEGRAPSAFAAMRLYERTLRGVRPAITFLGVFDTVSTVINQTSRGLTFQTFPFTTTNPSIAAVRHACALDERRTMFRPVYWKPDQDFWGGPFRPKDPDKIRKQDFKEVWFAGDHCDVGGGYPEAESAAAKIPLSWMIEESRQFGLLFHEKSVQDLVYACNPAHGRVKPSPLGRLHNSMTLAWKVLEILPRRIPWSSWRRRKDPHGWYIPLCDPRLVRDPARIHQSVLDRMKLSPAAAPYHPINMPESYQIEPWTGPVVAEMLQNEAETA</sequence>